<dbReference type="EMBL" id="JACGCI010000093">
    <property type="protein sequence ID" value="KAF6746411.1"/>
    <property type="molecule type" value="Genomic_DNA"/>
</dbReference>
<evidence type="ECO:0000313" key="2">
    <source>
        <dbReference type="Proteomes" id="UP000521943"/>
    </source>
</evidence>
<protein>
    <submittedName>
        <fullName evidence="1">Uncharacterized protein</fullName>
    </submittedName>
</protein>
<keyword evidence="2" id="KW-1185">Reference proteome</keyword>
<proteinExistence type="predicted"/>
<gene>
    <name evidence="1" type="ORF">DFP72DRAFT_1175627</name>
</gene>
<reference evidence="1 2" key="1">
    <citation type="submission" date="2020-07" db="EMBL/GenBank/DDBJ databases">
        <title>Comparative genomics of pyrophilous fungi reveals a link between fire events and developmental genes.</title>
        <authorList>
            <consortium name="DOE Joint Genome Institute"/>
            <person name="Steindorff A.S."/>
            <person name="Carver A."/>
            <person name="Calhoun S."/>
            <person name="Stillman K."/>
            <person name="Liu H."/>
            <person name="Lipzen A."/>
            <person name="Pangilinan J."/>
            <person name="Labutti K."/>
            <person name="Bruns T.D."/>
            <person name="Grigoriev I.V."/>
        </authorList>
    </citation>
    <scope>NUCLEOTIDE SEQUENCE [LARGE SCALE GENOMIC DNA]</scope>
    <source>
        <strain evidence="1 2">CBS 144469</strain>
    </source>
</reference>
<name>A0A8H6HHF4_9AGAR</name>
<dbReference type="AlphaFoldDB" id="A0A8H6HHF4"/>
<comment type="caution">
    <text evidence="1">The sequence shown here is derived from an EMBL/GenBank/DDBJ whole genome shotgun (WGS) entry which is preliminary data.</text>
</comment>
<organism evidence="1 2">
    <name type="scientific">Ephemerocybe angulata</name>
    <dbReference type="NCBI Taxonomy" id="980116"/>
    <lineage>
        <taxon>Eukaryota</taxon>
        <taxon>Fungi</taxon>
        <taxon>Dikarya</taxon>
        <taxon>Basidiomycota</taxon>
        <taxon>Agaricomycotina</taxon>
        <taxon>Agaricomycetes</taxon>
        <taxon>Agaricomycetidae</taxon>
        <taxon>Agaricales</taxon>
        <taxon>Agaricineae</taxon>
        <taxon>Psathyrellaceae</taxon>
        <taxon>Ephemerocybe</taxon>
    </lineage>
</organism>
<evidence type="ECO:0000313" key="1">
    <source>
        <dbReference type="EMBL" id="KAF6746411.1"/>
    </source>
</evidence>
<feature type="non-terminal residue" evidence="1">
    <location>
        <position position="89"/>
    </location>
</feature>
<dbReference type="Proteomes" id="UP000521943">
    <property type="component" value="Unassembled WGS sequence"/>
</dbReference>
<accession>A0A8H6HHF4</accession>
<sequence>MGSVSVLFRSSILRMLRLRAFRPFRCNHRILLYLSRRSTATRRSQSSSTIKVVYLSVRKSQQTLLVSGFRRHDVDELQQTSLLYVAERG</sequence>